<organism evidence="2 3">
    <name type="scientific">Steinernema glaseri</name>
    <dbReference type="NCBI Taxonomy" id="37863"/>
    <lineage>
        <taxon>Eukaryota</taxon>
        <taxon>Metazoa</taxon>
        <taxon>Ecdysozoa</taxon>
        <taxon>Nematoda</taxon>
        <taxon>Chromadorea</taxon>
        <taxon>Rhabditida</taxon>
        <taxon>Tylenchina</taxon>
        <taxon>Panagrolaimomorpha</taxon>
        <taxon>Strongyloidoidea</taxon>
        <taxon>Steinernematidae</taxon>
        <taxon>Steinernema</taxon>
    </lineage>
</organism>
<dbReference type="Proteomes" id="UP000095287">
    <property type="component" value="Unplaced"/>
</dbReference>
<accession>A0A1I8A6A4</accession>
<dbReference type="AlphaFoldDB" id="A0A1I8A6A4"/>
<keyword evidence="2" id="KW-1185">Reference proteome</keyword>
<proteinExistence type="predicted"/>
<dbReference type="WBParaSite" id="L893_g33291.t2">
    <property type="protein sequence ID" value="L893_g33291.t2"/>
    <property type="gene ID" value="L893_g33291"/>
</dbReference>
<protein>
    <submittedName>
        <fullName evidence="3">G-patch domain-containing protein</fullName>
    </submittedName>
</protein>
<reference evidence="3" key="1">
    <citation type="submission" date="2016-11" db="UniProtKB">
        <authorList>
            <consortium name="WormBaseParasite"/>
        </authorList>
    </citation>
    <scope>IDENTIFICATION</scope>
</reference>
<evidence type="ECO:0000256" key="1">
    <source>
        <dbReference type="SAM" id="MobiDB-lite"/>
    </source>
</evidence>
<feature type="compositionally biased region" description="Basic and acidic residues" evidence="1">
    <location>
        <begin position="47"/>
        <end position="56"/>
    </location>
</feature>
<evidence type="ECO:0000313" key="3">
    <source>
        <dbReference type="WBParaSite" id="L893_g33291.t2"/>
    </source>
</evidence>
<evidence type="ECO:0000313" key="2">
    <source>
        <dbReference type="Proteomes" id="UP000095287"/>
    </source>
</evidence>
<sequence>MNSALYKAYGGIEGIRHQWLQRMRNFGLSSSSGPSKGRGTFKGHTTGKQEHGRESLGAEFPDVFVPKPLGAPREEVVTAEV</sequence>
<feature type="region of interest" description="Disordered" evidence="1">
    <location>
        <begin position="26"/>
        <end position="66"/>
    </location>
</feature>
<name>A0A1I8A6A4_9BILA</name>